<proteinExistence type="predicted"/>
<evidence type="ECO:0000313" key="2">
    <source>
        <dbReference type="Proteomes" id="UP000195437"/>
    </source>
</evidence>
<name>A0A1Y0IM05_9BACL</name>
<dbReference type="AlphaFoldDB" id="A0A1Y0IM05"/>
<dbReference type="KEGG" id="tum:CBW65_11340"/>
<dbReference type="OrthoDB" id="2908473at2"/>
<organism evidence="1 2">
    <name type="scientific">Tumebacillus avium</name>
    <dbReference type="NCBI Taxonomy" id="1903704"/>
    <lineage>
        <taxon>Bacteria</taxon>
        <taxon>Bacillati</taxon>
        <taxon>Bacillota</taxon>
        <taxon>Bacilli</taxon>
        <taxon>Bacillales</taxon>
        <taxon>Alicyclobacillaceae</taxon>
        <taxon>Tumebacillus</taxon>
    </lineage>
</organism>
<dbReference type="RefSeq" id="WP_087456915.1">
    <property type="nucleotide sequence ID" value="NZ_CP021434.1"/>
</dbReference>
<dbReference type="Proteomes" id="UP000195437">
    <property type="component" value="Chromosome"/>
</dbReference>
<evidence type="ECO:0000313" key="1">
    <source>
        <dbReference type="EMBL" id="ARU61537.1"/>
    </source>
</evidence>
<accession>A0A1Y0IM05</accession>
<protein>
    <submittedName>
        <fullName evidence="1">Uncharacterized protein</fullName>
    </submittedName>
</protein>
<reference evidence="2" key="1">
    <citation type="submission" date="2017-05" db="EMBL/GenBank/DDBJ databases">
        <authorList>
            <person name="Sung H."/>
        </authorList>
    </citation>
    <scope>NUCLEOTIDE SEQUENCE [LARGE SCALE GENOMIC DNA]</scope>
    <source>
        <strain evidence="2">AR23208</strain>
    </source>
</reference>
<dbReference type="EMBL" id="CP021434">
    <property type="protein sequence ID" value="ARU61537.1"/>
    <property type="molecule type" value="Genomic_DNA"/>
</dbReference>
<gene>
    <name evidence="1" type="ORF">CBW65_11340</name>
</gene>
<sequence length="365" mass="42843">MTHLITAYFDLLGINFLLPTKGSTKFYAVTVHALARNICLIIYQIHHDILGGIDSLDNDYKKIRNKVHLHQKKNNIKVYNEISSYHMETFGSDIDNIGFYLDGKVLAGSTVYPTYLFYDTTFYSSGSIEATGRSIRHFYEKTGQLSVDLMVKINELANEELPFFKQSSLFYDEDTSYRLKDTHWDLVYSNDQTQNVFTTRLLLITQEATSCIWLGNALQSEQNLGWYNNYILLRFISISMDEIMDNLMNMKQHMTLYFDMLDMHSNGRVSFLIDQYCKGIQKECQTLRNMLHYDKNGENYWDYFHNKLYNQPGYVEIIINSILNEYLVPIRKIISNYLDVDNKRSMSDLEKIMVRLRGRIMGNLR</sequence>
<keyword evidence="2" id="KW-1185">Reference proteome</keyword>